<dbReference type="Proteomes" id="UP000885706">
    <property type="component" value="Unassembled WGS sequence"/>
</dbReference>
<proteinExistence type="predicted"/>
<protein>
    <submittedName>
        <fullName evidence="2">Uncharacterized protein</fullName>
    </submittedName>
</protein>
<sequence length="211" mass="24848">MKRRIGLEIMSRMFLAHPLKSVQGFLKYQHYFSKKKRPKVVEKDILFSHPICIGAYCQKPHNCPAKRFTHRCLFAETLTLYSACECCEVKKMVNIAMMLYSPFYIMTTALNVFLDIFLSKNFSYYVVMICGYAKQLFLFPAFVFNMKGIFFTLGKGSCKGYKEFLLADEGYKIKQTFLCPLSRKKLDKLHTYLPNKKSHKFIFKKRIYYPS</sequence>
<reference evidence="2" key="1">
    <citation type="journal article" date="2020" name="mSystems">
        <title>Genome- and Community-Level Interaction Insights into Carbon Utilization and Element Cycling Functions of Hydrothermarchaeota in Hydrothermal Sediment.</title>
        <authorList>
            <person name="Zhou Z."/>
            <person name="Liu Y."/>
            <person name="Xu W."/>
            <person name="Pan J."/>
            <person name="Luo Z.H."/>
            <person name="Li M."/>
        </authorList>
    </citation>
    <scope>NUCLEOTIDE SEQUENCE [LARGE SCALE GENOMIC DNA]</scope>
    <source>
        <strain evidence="2">HyVt-113</strain>
    </source>
</reference>
<evidence type="ECO:0000313" key="2">
    <source>
        <dbReference type="EMBL" id="HDD35727.1"/>
    </source>
</evidence>
<accession>A0A7V0IAM9</accession>
<keyword evidence="1" id="KW-0472">Membrane</keyword>
<keyword evidence="1" id="KW-0812">Transmembrane</keyword>
<dbReference type="EMBL" id="DQWQ01000125">
    <property type="protein sequence ID" value="HDD35727.1"/>
    <property type="molecule type" value="Genomic_DNA"/>
</dbReference>
<name>A0A7V0IAM9_DESA2</name>
<keyword evidence="1" id="KW-1133">Transmembrane helix</keyword>
<comment type="caution">
    <text evidence="2">The sequence shown here is derived from an EMBL/GenBank/DDBJ whole genome shotgun (WGS) entry which is preliminary data.</text>
</comment>
<evidence type="ECO:0000256" key="1">
    <source>
        <dbReference type="SAM" id="Phobius"/>
    </source>
</evidence>
<organism evidence="2">
    <name type="scientific">Desulfofervidus auxilii</name>
    <dbReference type="NCBI Taxonomy" id="1621989"/>
    <lineage>
        <taxon>Bacteria</taxon>
        <taxon>Pseudomonadati</taxon>
        <taxon>Thermodesulfobacteriota</taxon>
        <taxon>Candidatus Desulfofervidia</taxon>
        <taxon>Candidatus Desulfofervidales</taxon>
        <taxon>Candidatus Desulfofervidaceae</taxon>
        <taxon>Candidatus Desulfofervidus</taxon>
    </lineage>
</organism>
<dbReference type="AlphaFoldDB" id="A0A7V0IAM9"/>
<feature type="transmembrane region" description="Helical" evidence="1">
    <location>
        <begin position="99"/>
        <end position="118"/>
    </location>
</feature>
<feature type="transmembrane region" description="Helical" evidence="1">
    <location>
        <begin position="124"/>
        <end position="144"/>
    </location>
</feature>
<gene>
    <name evidence="2" type="ORF">ENF30_02885</name>
</gene>